<feature type="transmembrane region" description="Helical" evidence="1">
    <location>
        <begin position="66"/>
        <end position="84"/>
    </location>
</feature>
<protein>
    <recommendedName>
        <fullName evidence="2">Cytochrome oxidase subunit I profile domain-containing protein</fullName>
    </recommendedName>
</protein>
<dbReference type="EMBL" id="MLJW01000019">
    <property type="protein sequence ID" value="OIR11728.1"/>
    <property type="molecule type" value="Genomic_DNA"/>
</dbReference>
<accession>A0A1J5T679</accession>
<dbReference type="PROSITE" id="PS50855">
    <property type="entry name" value="COX1"/>
    <property type="match status" value="1"/>
</dbReference>
<feature type="transmembrane region" description="Helical" evidence="1">
    <location>
        <begin position="21"/>
        <end position="46"/>
    </location>
</feature>
<dbReference type="InterPro" id="IPR000883">
    <property type="entry name" value="Cyt_C_Oxase_1"/>
</dbReference>
<evidence type="ECO:0000313" key="3">
    <source>
        <dbReference type="EMBL" id="OIR11728.1"/>
    </source>
</evidence>
<dbReference type="Gene3D" id="1.20.210.10">
    <property type="entry name" value="Cytochrome c oxidase-like, subunit I domain"/>
    <property type="match status" value="1"/>
</dbReference>
<feature type="transmembrane region" description="Helical" evidence="1">
    <location>
        <begin position="138"/>
        <end position="161"/>
    </location>
</feature>
<dbReference type="Pfam" id="PF00115">
    <property type="entry name" value="COX1"/>
    <property type="match status" value="1"/>
</dbReference>
<keyword evidence="1" id="KW-1133">Transmembrane helix</keyword>
<name>A0A1J5T679_9ZZZZ</name>
<evidence type="ECO:0000259" key="2">
    <source>
        <dbReference type="PROSITE" id="PS50855"/>
    </source>
</evidence>
<sequence length="172" mass="19477">MKQSIEHSPAQLEEFNKYLLWFVYACIIYSIIGFTWGAVMGGVPAFRYFVDYSAHGRLITLAHGHINLLGWVEMAIFAALYYVVPTVSRRQIYSVRLVKIHFWMHNFGLIGMVVFFLSAGLIGGLSTGENTEKVVSHLLAFVGMFGMLVLTANIIWGYNLYKTTKVGWKKPS</sequence>
<dbReference type="GO" id="GO:0004129">
    <property type="term" value="F:cytochrome-c oxidase activity"/>
    <property type="evidence" value="ECO:0007669"/>
    <property type="project" value="InterPro"/>
</dbReference>
<keyword evidence="1" id="KW-0812">Transmembrane</keyword>
<feature type="domain" description="Cytochrome oxidase subunit I profile" evidence="2">
    <location>
        <begin position="31"/>
        <end position="123"/>
    </location>
</feature>
<dbReference type="GO" id="GO:0016020">
    <property type="term" value="C:membrane"/>
    <property type="evidence" value="ECO:0007669"/>
    <property type="project" value="InterPro"/>
</dbReference>
<comment type="caution">
    <text evidence="3">The sequence shown here is derived from an EMBL/GenBank/DDBJ whole genome shotgun (WGS) entry which is preliminary data.</text>
</comment>
<dbReference type="GO" id="GO:0020037">
    <property type="term" value="F:heme binding"/>
    <property type="evidence" value="ECO:0007669"/>
    <property type="project" value="InterPro"/>
</dbReference>
<feature type="transmembrane region" description="Helical" evidence="1">
    <location>
        <begin position="105"/>
        <end position="126"/>
    </location>
</feature>
<gene>
    <name evidence="3" type="ORF">GALL_65840</name>
</gene>
<dbReference type="InterPro" id="IPR036927">
    <property type="entry name" value="Cyt_c_oxase-like_su1_sf"/>
</dbReference>
<dbReference type="GO" id="GO:0009060">
    <property type="term" value="P:aerobic respiration"/>
    <property type="evidence" value="ECO:0007669"/>
    <property type="project" value="InterPro"/>
</dbReference>
<reference evidence="3" key="1">
    <citation type="submission" date="2016-10" db="EMBL/GenBank/DDBJ databases">
        <title>Sequence of Gallionella enrichment culture.</title>
        <authorList>
            <person name="Poehlein A."/>
            <person name="Muehling M."/>
            <person name="Daniel R."/>
        </authorList>
    </citation>
    <scope>NUCLEOTIDE SEQUENCE</scope>
</reference>
<dbReference type="InterPro" id="IPR023616">
    <property type="entry name" value="Cyt_c_oxase-like_su1_dom"/>
</dbReference>
<proteinExistence type="predicted"/>
<dbReference type="SUPFAM" id="SSF81442">
    <property type="entry name" value="Cytochrome c oxidase subunit I-like"/>
    <property type="match status" value="1"/>
</dbReference>
<keyword evidence="1" id="KW-0472">Membrane</keyword>
<dbReference type="AlphaFoldDB" id="A0A1J5T679"/>
<organism evidence="3">
    <name type="scientific">mine drainage metagenome</name>
    <dbReference type="NCBI Taxonomy" id="410659"/>
    <lineage>
        <taxon>unclassified sequences</taxon>
        <taxon>metagenomes</taxon>
        <taxon>ecological metagenomes</taxon>
    </lineage>
</organism>
<evidence type="ECO:0000256" key="1">
    <source>
        <dbReference type="SAM" id="Phobius"/>
    </source>
</evidence>